<dbReference type="GO" id="GO:0008408">
    <property type="term" value="F:3'-5' exonuclease activity"/>
    <property type="evidence" value="ECO:0007669"/>
    <property type="project" value="InterPro"/>
</dbReference>
<feature type="compositionally biased region" description="Basic and acidic residues" evidence="1">
    <location>
        <begin position="54"/>
        <end position="70"/>
    </location>
</feature>
<dbReference type="GO" id="GO:0008409">
    <property type="term" value="F:5'-3' exonuclease activity"/>
    <property type="evidence" value="ECO:0007669"/>
    <property type="project" value="InterPro"/>
</dbReference>
<proteinExistence type="predicted"/>
<accession>A0A8B7Y408</accession>
<dbReference type="KEGG" id="aplc:110977793"/>
<dbReference type="GeneID" id="110977793"/>
<dbReference type="RefSeq" id="XP_022087923.1">
    <property type="nucleotide sequence ID" value="XM_022232231.1"/>
</dbReference>
<reference evidence="3" key="1">
    <citation type="submission" date="2025-08" db="UniProtKB">
        <authorList>
            <consortium name="RefSeq"/>
        </authorList>
    </citation>
    <scope>IDENTIFICATION</scope>
</reference>
<dbReference type="InterPro" id="IPR038838">
    <property type="entry name" value="TRIR"/>
</dbReference>
<feature type="compositionally biased region" description="Basic and acidic residues" evidence="1">
    <location>
        <begin position="184"/>
        <end position="195"/>
    </location>
</feature>
<dbReference type="PANTHER" id="PTHR34753:SF1">
    <property type="entry name" value="TELOMERASE RNA COMPONENT INTERACTING RNASE"/>
    <property type="match status" value="1"/>
</dbReference>
<name>A0A8B7Y408_ACAPL</name>
<dbReference type="PANTHER" id="PTHR34753">
    <property type="entry name" value="TELOMERASE RNA COMPONENT INTERACTING RNASE"/>
    <property type="match status" value="1"/>
</dbReference>
<evidence type="ECO:0000313" key="2">
    <source>
        <dbReference type="Proteomes" id="UP000694845"/>
    </source>
</evidence>
<feature type="region of interest" description="Disordered" evidence="1">
    <location>
        <begin position="133"/>
        <end position="196"/>
    </location>
</feature>
<organism evidence="2 3">
    <name type="scientific">Acanthaster planci</name>
    <name type="common">Crown-of-thorns starfish</name>
    <dbReference type="NCBI Taxonomy" id="133434"/>
    <lineage>
        <taxon>Eukaryota</taxon>
        <taxon>Metazoa</taxon>
        <taxon>Echinodermata</taxon>
        <taxon>Eleutherozoa</taxon>
        <taxon>Asterozoa</taxon>
        <taxon>Asteroidea</taxon>
        <taxon>Valvatacea</taxon>
        <taxon>Valvatida</taxon>
        <taxon>Acanthasteridae</taxon>
        <taxon>Acanthaster</taxon>
    </lineage>
</organism>
<dbReference type="Proteomes" id="UP000694845">
    <property type="component" value="Unplaced"/>
</dbReference>
<feature type="region of interest" description="Disordered" evidence="1">
    <location>
        <begin position="27"/>
        <end position="86"/>
    </location>
</feature>
<protein>
    <submittedName>
        <fullName evidence="3">Uncharacterized protein LOC110977793</fullName>
    </submittedName>
</protein>
<keyword evidence="2" id="KW-1185">Reference proteome</keyword>
<dbReference type="AlphaFoldDB" id="A0A8B7Y408"/>
<sequence length="222" mass="24470">MEEKQSVNAFANDGSFMEMFKKRMEEEKLRCGSAGSGRAGVGSQSCQQLSMSATDDKDPGETLKSSDELARSSGTEDPAGRVTDCTEHANVKDVHLHRHSAMSAQIEGVELAMLTCTNMTKDIKDCHEEQALSLRDEHSTKSEGSKSIASSTPAQKKYSLLSHVGKRRDGKVALKTGAVKKQRKTEPQENKEQDSWSKYMAEVQKYKAHVCGDEDKSRPLVK</sequence>
<dbReference type="OMA" id="DCHEEQA"/>
<gene>
    <name evidence="3" type="primary">LOC110977793</name>
</gene>
<evidence type="ECO:0000256" key="1">
    <source>
        <dbReference type="SAM" id="MobiDB-lite"/>
    </source>
</evidence>
<feature type="compositionally biased region" description="Polar residues" evidence="1">
    <location>
        <begin position="145"/>
        <end position="154"/>
    </location>
</feature>
<dbReference type="OrthoDB" id="5983145at2759"/>
<evidence type="ECO:0000313" key="3">
    <source>
        <dbReference type="RefSeq" id="XP_022087923.1"/>
    </source>
</evidence>
<feature type="compositionally biased region" description="Basic and acidic residues" evidence="1">
    <location>
        <begin position="133"/>
        <end position="144"/>
    </location>
</feature>